<feature type="domain" description="Type II secretion system protein GspF" evidence="14">
    <location>
        <begin position="281"/>
        <end position="403"/>
    </location>
</feature>
<dbReference type="AlphaFoldDB" id="A0A1Y6B6X2"/>
<dbReference type="Gene3D" id="1.20.81.30">
    <property type="entry name" value="Type II secretion system (T2SS), domain F"/>
    <property type="match status" value="2"/>
</dbReference>
<dbReference type="PANTHER" id="PTHR30012:SF0">
    <property type="entry name" value="TYPE II SECRETION SYSTEM PROTEIN F-RELATED"/>
    <property type="match status" value="1"/>
</dbReference>
<evidence type="ECO:0000256" key="3">
    <source>
        <dbReference type="ARBA" id="ARBA00005745"/>
    </source>
</evidence>
<evidence type="ECO:0000256" key="8">
    <source>
        <dbReference type="ARBA" id="ARBA00022989"/>
    </source>
</evidence>
<evidence type="ECO:0000256" key="13">
    <source>
        <dbReference type="SAM" id="Phobius"/>
    </source>
</evidence>
<evidence type="ECO:0000256" key="12">
    <source>
        <dbReference type="SAM" id="MobiDB-lite"/>
    </source>
</evidence>
<keyword evidence="16" id="KW-1185">Reference proteome</keyword>
<evidence type="ECO:0000256" key="4">
    <source>
        <dbReference type="ARBA" id="ARBA00022448"/>
    </source>
</evidence>
<reference evidence="16" key="1">
    <citation type="submission" date="2017-04" db="EMBL/GenBank/DDBJ databases">
        <authorList>
            <person name="Varghese N."/>
            <person name="Submissions S."/>
        </authorList>
    </citation>
    <scope>NUCLEOTIDE SEQUENCE [LARGE SCALE GENOMIC DNA]</scope>
    <source>
        <strain evidence="16">RKEM611</strain>
    </source>
</reference>
<keyword evidence="8 13" id="KW-1133">Transmembrane helix</keyword>
<feature type="transmembrane region" description="Helical" evidence="13">
    <location>
        <begin position="179"/>
        <end position="200"/>
    </location>
</feature>
<evidence type="ECO:0000256" key="1">
    <source>
        <dbReference type="ARBA" id="ARBA00002684"/>
    </source>
</evidence>
<keyword evidence="5" id="KW-1003">Cell membrane</keyword>
<comment type="function">
    <text evidence="1">Component of the type II secretion system inner membrane complex required for the energy-dependent secretion of extracellular factors such as proteases and toxins from the periplasm.</text>
</comment>
<keyword evidence="6" id="KW-0997">Cell inner membrane</keyword>
<evidence type="ECO:0000256" key="11">
    <source>
        <dbReference type="RuleBase" id="RU003923"/>
    </source>
</evidence>
<protein>
    <recommendedName>
        <fullName evidence="10">General secretion pathway protein F</fullName>
    </recommendedName>
</protein>
<dbReference type="PRINTS" id="PR00812">
    <property type="entry name" value="BCTERIALGSPF"/>
</dbReference>
<dbReference type="EMBL" id="FWZT01000002">
    <property type="protein sequence ID" value="SME95451.1"/>
    <property type="molecule type" value="Genomic_DNA"/>
</dbReference>
<dbReference type="PANTHER" id="PTHR30012">
    <property type="entry name" value="GENERAL SECRETION PATHWAY PROTEIN"/>
    <property type="match status" value="1"/>
</dbReference>
<feature type="domain" description="Type II secretion system protein GspF" evidence="14">
    <location>
        <begin position="79"/>
        <end position="201"/>
    </location>
</feature>
<sequence length="412" mass="45069">MPIYSYKGYDAGTGANRKGKVDAESERAARQHLRQKQKIIVADIKEEGPASSSTKSSGGSASFSLFTPRVSLAELSVMVRQFATLQGAHVPLDESLKALVSQMENPTLRSTLAAVKDSVSEGKSLADSSAAYPGIFNNLYVNMVRAGETSGTLSTVLLRLADFLEYQVTIRGKIMQAMMYPTIMIIASLAIVGFLVVFIVPKLAKVFSNMKVAVPWYTQALMDFSEFMQLYWYTIPAMALVIFFTFRGWKSSEKGARQWDVVQIKAPVVGSVILMVAVSRFTKTLSTLLSSGVPIIQALDITKNVVNNKVLSEVIEQAKIEVQEGNSLASCINRSGVFPGLVTHMIATGEKTGELEQMLAHVAKAYDAEVEQKIAKMITLIEPIMMLFLLVIAVVVIGAMVMPMMDVMKQVR</sequence>
<dbReference type="RefSeq" id="WP_132315338.1">
    <property type="nucleotide sequence ID" value="NZ_FWZT01000002.1"/>
</dbReference>
<keyword evidence="7 11" id="KW-0812">Transmembrane</keyword>
<dbReference type="InterPro" id="IPR003004">
    <property type="entry name" value="GspF/PilC"/>
</dbReference>
<evidence type="ECO:0000256" key="5">
    <source>
        <dbReference type="ARBA" id="ARBA00022475"/>
    </source>
</evidence>
<dbReference type="InterPro" id="IPR001992">
    <property type="entry name" value="T2SS_GspF/T4SS_PilC_CS"/>
</dbReference>
<dbReference type="InterPro" id="IPR018076">
    <property type="entry name" value="T2SS_GspF_dom"/>
</dbReference>
<comment type="similarity">
    <text evidence="3 11">Belongs to the GSP F family.</text>
</comment>
<proteinExistence type="inferred from homology"/>
<evidence type="ECO:0000256" key="10">
    <source>
        <dbReference type="ARBA" id="ARBA00030750"/>
    </source>
</evidence>
<comment type="subcellular location">
    <subcellularLocation>
        <location evidence="2">Cell inner membrane</location>
        <topology evidence="2">Multi-pass membrane protein</topology>
    </subcellularLocation>
    <subcellularLocation>
        <location evidence="11">Cell membrane</location>
        <topology evidence="11">Multi-pass membrane protein</topology>
    </subcellularLocation>
</comment>
<dbReference type="InterPro" id="IPR042094">
    <property type="entry name" value="T2SS_GspF_sf"/>
</dbReference>
<keyword evidence="9 13" id="KW-0472">Membrane</keyword>
<dbReference type="OrthoDB" id="5297636at2"/>
<dbReference type="Proteomes" id="UP000192907">
    <property type="component" value="Unassembled WGS sequence"/>
</dbReference>
<gene>
    <name evidence="15" type="ORF">SAMN06296036_102215</name>
</gene>
<dbReference type="GO" id="GO:0005886">
    <property type="term" value="C:plasma membrane"/>
    <property type="evidence" value="ECO:0007669"/>
    <property type="project" value="UniProtKB-SubCell"/>
</dbReference>
<evidence type="ECO:0000313" key="15">
    <source>
        <dbReference type="EMBL" id="SME95451.1"/>
    </source>
</evidence>
<feature type="transmembrane region" description="Helical" evidence="13">
    <location>
        <begin position="230"/>
        <end position="249"/>
    </location>
</feature>
<evidence type="ECO:0000256" key="6">
    <source>
        <dbReference type="ARBA" id="ARBA00022519"/>
    </source>
</evidence>
<feature type="transmembrane region" description="Helical" evidence="13">
    <location>
        <begin position="384"/>
        <end position="405"/>
    </location>
</feature>
<dbReference type="PROSITE" id="PS00874">
    <property type="entry name" value="T2SP_F"/>
    <property type="match status" value="1"/>
</dbReference>
<evidence type="ECO:0000313" key="16">
    <source>
        <dbReference type="Proteomes" id="UP000192907"/>
    </source>
</evidence>
<evidence type="ECO:0000256" key="9">
    <source>
        <dbReference type="ARBA" id="ARBA00023136"/>
    </source>
</evidence>
<dbReference type="STRING" id="1513793.SAMN06296036_102215"/>
<accession>A0A1Y6B6X2</accession>
<dbReference type="Pfam" id="PF00482">
    <property type="entry name" value="T2SSF"/>
    <property type="match status" value="2"/>
</dbReference>
<keyword evidence="4 11" id="KW-0813">Transport</keyword>
<dbReference type="GO" id="GO:0015628">
    <property type="term" value="P:protein secretion by the type II secretion system"/>
    <property type="evidence" value="ECO:0007669"/>
    <property type="project" value="TreeGrafter"/>
</dbReference>
<organism evidence="15 16">
    <name type="scientific">Pseudobacteriovorax antillogorgiicola</name>
    <dbReference type="NCBI Taxonomy" id="1513793"/>
    <lineage>
        <taxon>Bacteria</taxon>
        <taxon>Pseudomonadati</taxon>
        <taxon>Bdellovibrionota</taxon>
        <taxon>Oligoflexia</taxon>
        <taxon>Oligoflexales</taxon>
        <taxon>Pseudobacteriovoracaceae</taxon>
        <taxon>Pseudobacteriovorax</taxon>
    </lineage>
</organism>
<dbReference type="FunFam" id="1.20.81.30:FF:000001">
    <property type="entry name" value="Type II secretion system protein F"/>
    <property type="match status" value="2"/>
</dbReference>
<evidence type="ECO:0000256" key="7">
    <source>
        <dbReference type="ARBA" id="ARBA00022692"/>
    </source>
</evidence>
<name>A0A1Y6B6X2_9BACT</name>
<evidence type="ECO:0000256" key="2">
    <source>
        <dbReference type="ARBA" id="ARBA00004429"/>
    </source>
</evidence>
<feature type="region of interest" description="Disordered" evidence="12">
    <location>
        <begin position="1"/>
        <end position="26"/>
    </location>
</feature>
<evidence type="ECO:0000259" key="14">
    <source>
        <dbReference type="Pfam" id="PF00482"/>
    </source>
</evidence>